<feature type="transmembrane region" description="Helical" evidence="1">
    <location>
        <begin position="7"/>
        <end position="29"/>
    </location>
</feature>
<dbReference type="PATRIC" id="fig|1398.22.peg.1810"/>
<reference evidence="3" key="1">
    <citation type="submission" date="2016-01" db="EMBL/GenBank/DDBJ databases">
        <authorList>
            <person name="Mitreva M."/>
            <person name="Pepin K.H."/>
            <person name="Mihindukulasuriya K.A."/>
            <person name="Fulton R."/>
            <person name="Fronick C."/>
            <person name="O'Laughlin M."/>
            <person name="Miner T."/>
            <person name="Herter B."/>
            <person name="Rosa B.A."/>
            <person name="Cordes M."/>
            <person name="Tomlinson C."/>
            <person name="Wollam A."/>
            <person name="Palsikar V.B."/>
            <person name="Mardis E.R."/>
            <person name="Wilson R.K."/>
        </authorList>
    </citation>
    <scope>NUCLEOTIDE SEQUENCE [LARGE SCALE GENOMIC DNA]</scope>
    <source>
        <strain evidence="3">GED7749B</strain>
    </source>
</reference>
<keyword evidence="1" id="KW-0472">Membrane</keyword>
<dbReference type="Proteomes" id="UP000070376">
    <property type="component" value="Unassembled WGS sequence"/>
</dbReference>
<proteinExistence type="predicted"/>
<organism evidence="2 3">
    <name type="scientific">Heyndrickxia coagulans</name>
    <name type="common">Weizmannia coagulans</name>
    <dbReference type="NCBI Taxonomy" id="1398"/>
    <lineage>
        <taxon>Bacteria</taxon>
        <taxon>Bacillati</taxon>
        <taxon>Bacillota</taxon>
        <taxon>Bacilli</taxon>
        <taxon>Bacillales</taxon>
        <taxon>Bacillaceae</taxon>
        <taxon>Heyndrickxia</taxon>
    </lineage>
</organism>
<evidence type="ECO:0000313" key="3">
    <source>
        <dbReference type="Proteomes" id="UP000070376"/>
    </source>
</evidence>
<sequence>MNEHSSSVSFFACFFFKITASVYPFLMVLNLSIDISRFFELFFPFIVNLFLR</sequence>
<dbReference type="EMBL" id="LRPN01000058">
    <property type="protein sequence ID" value="KWZ82416.1"/>
    <property type="molecule type" value="Genomic_DNA"/>
</dbReference>
<protein>
    <submittedName>
        <fullName evidence="2">Uncharacterized protein</fullName>
    </submittedName>
</protein>
<name>A0A133KSE7_HEYCO</name>
<keyword evidence="1" id="KW-0812">Transmembrane</keyword>
<gene>
    <name evidence="2" type="ORF">HMPREF3213_01804</name>
</gene>
<evidence type="ECO:0000313" key="2">
    <source>
        <dbReference type="EMBL" id="KWZ82416.1"/>
    </source>
</evidence>
<keyword evidence="1" id="KW-1133">Transmembrane helix</keyword>
<dbReference type="AlphaFoldDB" id="A0A133KSE7"/>
<comment type="caution">
    <text evidence="2">The sequence shown here is derived from an EMBL/GenBank/DDBJ whole genome shotgun (WGS) entry which is preliminary data.</text>
</comment>
<accession>A0A133KSE7</accession>
<evidence type="ECO:0000256" key="1">
    <source>
        <dbReference type="SAM" id="Phobius"/>
    </source>
</evidence>